<accession>A0ABS8Y7J9</accession>
<keyword evidence="3" id="KW-1185">Reference proteome</keyword>
<reference evidence="2 3" key="1">
    <citation type="journal article" date="2021" name="BMC Genomics">
        <title>Datura genome reveals duplications of psychoactive alkaloid biosynthetic genes and high mutation rate following tissue culture.</title>
        <authorList>
            <person name="Rajewski A."/>
            <person name="Carter-House D."/>
            <person name="Stajich J."/>
            <person name="Litt A."/>
        </authorList>
    </citation>
    <scope>NUCLEOTIDE SEQUENCE [LARGE SCALE GENOMIC DNA]</scope>
    <source>
        <strain evidence="2">AR-01</strain>
    </source>
</reference>
<evidence type="ECO:0000313" key="3">
    <source>
        <dbReference type="Proteomes" id="UP000823775"/>
    </source>
</evidence>
<feature type="non-terminal residue" evidence="2">
    <location>
        <position position="1"/>
    </location>
</feature>
<evidence type="ECO:0000313" key="2">
    <source>
        <dbReference type="EMBL" id="MCE5167630.1"/>
    </source>
</evidence>
<dbReference type="Proteomes" id="UP000823775">
    <property type="component" value="Unassembled WGS sequence"/>
</dbReference>
<feature type="non-terminal residue" evidence="2">
    <location>
        <position position="108"/>
    </location>
</feature>
<proteinExistence type="predicted"/>
<sequence>GEEEMVVRRLVWLLLLPSPAVERKREASSNRGEVADWFSGDGFDEEEEDPDVACGRWEEGDGGDGEREATGSGEENERSGDVASPETVVVRRKRGKKREGGVGFPAEG</sequence>
<evidence type="ECO:0000256" key="1">
    <source>
        <dbReference type="SAM" id="MobiDB-lite"/>
    </source>
</evidence>
<name>A0ABS8Y7J9_DATST</name>
<protein>
    <submittedName>
        <fullName evidence="2">Uncharacterized protein</fullName>
    </submittedName>
</protein>
<gene>
    <name evidence="2" type="ORF">HAX54_014399</name>
</gene>
<feature type="compositionally biased region" description="Acidic residues" evidence="1">
    <location>
        <begin position="42"/>
        <end position="51"/>
    </location>
</feature>
<organism evidence="2 3">
    <name type="scientific">Datura stramonium</name>
    <name type="common">Jimsonweed</name>
    <name type="synonym">Common thornapple</name>
    <dbReference type="NCBI Taxonomy" id="4076"/>
    <lineage>
        <taxon>Eukaryota</taxon>
        <taxon>Viridiplantae</taxon>
        <taxon>Streptophyta</taxon>
        <taxon>Embryophyta</taxon>
        <taxon>Tracheophyta</taxon>
        <taxon>Spermatophyta</taxon>
        <taxon>Magnoliopsida</taxon>
        <taxon>eudicotyledons</taxon>
        <taxon>Gunneridae</taxon>
        <taxon>Pentapetalae</taxon>
        <taxon>asterids</taxon>
        <taxon>lamiids</taxon>
        <taxon>Solanales</taxon>
        <taxon>Solanaceae</taxon>
        <taxon>Solanoideae</taxon>
        <taxon>Datureae</taxon>
        <taxon>Datura</taxon>
    </lineage>
</organism>
<feature type="compositionally biased region" description="Basic and acidic residues" evidence="1">
    <location>
        <begin position="56"/>
        <end position="80"/>
    </location>
</feature>
<dbReference type="EMBL" id="JACEIK010189541">
    <property type="protein sequence ID" value="MCE5167630.1"/>
    <property type="molecule type" value="Genomic_DNA"/>
</dbReference>
<comment type="caution">
    <text evidence="2">The sequence shown here is derived from an EMBL/GenBank/DDBJ whole genome shotgun (WGS) entry which is preliminary data.</text>
</comment>
<feature type="region of interest" description="Disordered" evidence="1">
    <location>
        <begin position="22"/>
        <end position="108"/>
    </location>
</feature>